<feature type="domain" description="C2H2-type" evidence="9">
    <location>
        <begin position="94"/>
        <end position="122"/>
    </location>
</feature>
<dbReference type="SUPFAM" id="SSF57667">
    <property type="entry name" value="beta-beta-alpha zinc fingers"/>
    <property type="match status" value="2"/>
</dbReference>
<dbReference type="SMART" id="SM00355">
    <property type="entry name" value="ZnF_C2H2"/>
    <property type="match status" value="6"/>
</dbReference>
<dbReference type="EMBL" id="JAVHJO010000002">
    <property type="protein sequence ID" value="KAK6543068.1"/>
    <property type="molecule type" value="Genomic_DNA"/>
</dbReference>
<feature type="region of interest" description="Disordered" evidence="8">
    <location>
        <begin position="336"/>
        <end position="367"/>
    </location>
</feature>
<keyword evidence="6" id="KW-0539">Nucleus</keyword>
<protein>
    <recommendedName>
        <fullName evidence="9">C2H2-type domain-containing protein</fullName>
    </recommendedName>
</protein>
<evidence type="ECO:0000313" key="11">
    <source>
        <dbReference type="Proteomes" id="UP001365542"/>
    </source>
</evidence>
<evidence type="ECO:0000313" key="10">
    <source>
        <dbReference type="EMBL" id="KAK6543068.1"/>
    </source>
</evidence>
<evidence type="ECO:0000256" key="3">
    <source>
        <dbReference type="ARBA" id="ARBA00022737"/>
    </source>
</evidence>
<dbReference type="InterPro" id="IPR013087">
    <property type="entry name" value="Znf_C2H2_type"/>
</dbReference>
<dbReference type="AlphaFoldDB" id="A0AAV9XLU4"/>
<name>A0AAV9XLU4_9PEZI</name>
<evidence type="ECO:0000256" key="6">
    <source>
        <dbReference type="ARBA" id="ARBA00023242"/>
    </source>
</evidence>
<evidence type="ECO:0000256" key="1">
    <source>
        <dbReference type="ARBA" id="ARBA00004123"/>
    </source>
</evidence>
<keyword evidence="4 7" id="KW-0863">Zinc-finger</keyword>
<feature type="domain" description="C2H2-type" evidence="9">
    <location>
        <begin position="242"/>
        <end position="273"/>
    </location>
</feature>
<proteinExistence type="predicted"/>
<dbReference type="InterPro" id="IPR036236">
    <property type="entry name" value="Znf_C2H2_sf"/>
</dbReference>
<dbReference type="Proteomes" id="UP001365542">
    <property type="component" value="Unassembled WGS sequence"/>
</dbReference>
<organism evidence="10 11">
    <name type="scientific">Orbilia ellipsospora</name>
    <dbReference type="NCBI Taxonomy" id="2528407"/>
    <lineage>
        <taxon>Eukaryota</taxon>
        <taxon>Fungi</taxon>
        <taxon>Dikarya</taxon>
        <taxon>Ascomycota</taxon>
        <taxon>Pezizomycotina</taxon>
        <taxon>Orbiliomycetes</taxon>
        <taxon>Orbiliales</taxon>
        <taxon>Orbiliaceae</taxon>
        <taxon>Orbilia</taxon>
    </lineage>
</organism>
<evidence type="ECO:0000259" key="9">
    <source>
        <dbReference type="PROSITE" id="PS50157"/>
    </source>
</evidence>
<dbReference type="GO" id="GO:0005634">
    <property type="term" value="C:nucleus"/>
    <property type="evidence" value="ECO:0007669"/>
    <property type="project" value="UniProtKB-SubCell"/>
</dbReference>
<evidence type="ECO:0000256" key="7">
    <source>
        <dbReference type="PROSITE-ProRule" id="PRU00042"/>
    </source>
</evidence>
<dbReference type="Pfam" id="PF12874">
    <property type="entry name" value="zf-met"/>
    <property type="match status" value="1"/>
</dbReference>
<dbReference type="GO" id="GO:0008270">
    <property type="term" value="F:zinc ion binding"/>
    <property type="evidence" value="ECO:0007669"/>
    <property type="project" value="UniProtKB-KW"/>
</dbReference>
<dbReference type="InterPro" id="IPR050888">
    <property type="entry name" value="ZnF_C2H2-type_TF"/>
</dbReference>
<evidence type="ECO:0000256" key="8">
    <source>
        <dbReference type="SAM" id="MobiDB-lite"/>
    </source>
</evidence>
<evidence type="ECO:0000256" key="2">
    <source>
        <dbReference type="ARBA" id="ARBA00022723"/>
    </source>
</evidence>
<keyword evidence="3" id="KW-0677">Repeat</keyword>
<dbReference type="PROSITE" id="PS00028">
    <property type="entry name" value="ZINC_FINGER_C2H2_1"/>
    <property type="match status" value="2"/>
</dbReference>
<comment type="caution">
    <text evidence="10">The sequence shown here is derived from an EMBL/GenBank/DDBJ whole genome shotgun (WGS) entry which is preliminary data.</text>
</comment>
<feature type="compositionally biased region" description="Polar residues" evidence="8">
    <location>
        <begin position="337"/>
        <end position="349"/>
    </location>
</feature>
<comment type="subcellular location">
    <subcellularLocation>
        <location evidence="1">Nucleus</location>
    </subcellularLocation>
</comment>
<dbReference type="Gene3D" id="3.30.160.60">
    <property type="entry name" value="Classic Zinc Finger"/>
    <property type="match status" value="2"/>
</dbReference>
<keyword evidence="11" id="KW-1185">Reference proteome</keyword>
<evidence type="ECO:0000256" key="5">
    <source>
        <dbReference type="ARBA" id="ARBA00022833"/>
    </source>
</evidence>
<sequence length="367" mass="41324">MCPYRNLDDSDEDSDDEYVVYVSGAARPDYETPGQKEKYPCKLCPDNDRPEFESYADLIEHKVQEGHHYCKKCDEDFKDRDDLELHLFNSNKHITCYLCCKEFKSESGLSLHMKNMHQNRAAQDNVPMSMCPQCHESFATKSALLQHLEGNLCPGGLRRDQVWKLIDEIQKEIKDGNSQPFRGFEGGSTSGWSTNGVQGPPAGGNAARFDKIYDSEKASTKPVPEEKANIDIEWYDSARRQWVCPHRSCRKKFVHPSSLEQHLSSGAHAAKSFLCPGCKKKFQSSSAMSQHMESGQCRITSMPESSRIREVFDASIRPDNSVRSIAQSVDDDMEPTATLSTVGTMSVVQGRQPAMRRPAPPAESTNW</sequence>
<keyword evidence="2" id="KW-0479">Metal-binding</keyword>
<dbReference type="PROSITE" id="PS50157">
    <property type="entry name" value="ZINC_FINGER_C2H2_2"/>
    <property type="match status" value="2"/>
</dbReference>
<accession>A0AAV9XLU4</accession>
<reference evidence="10 11" key="1">
    <citation type="submission" date="2019-10" db="EMBL/GenBank/DDBJ databases">
        <authorList>
            <person name="Palmer J.M."/>
        </authorList>
    </citation>
    <scope>NUCLEOTIDE SEQUENCE [LARGE SCALE GENOMIC DNA]</scope>
    <source>
        <strain evidence="10 11">TWF694</strain>
    </source>
</reference>
<keyword evidence="5" id="KW-0862">Zinc</keyword>
<gene>
    <name evidence="10" type="ORF">TWF694_006993</name>
</gene>
<dbReference type="PANTHER" id="PTHR24406">
    <property type="entry name" value="TRANSCRIPTIONAL REPRESSOR CTCFL-RELATED"/>
    <property type="match status" value="1"/>
</dbReference>
<dbReference type="Pfam" id="PF00096">
    <property type="entry name" value="zf-C2H2"/>
    <property type="match status" value="2"/>
</dbReference>
<evidence type="ECO:0000256" key="4">
    <source>
        <dbReference type="ARBA" id="ARBA00022771"/>
    </source>
</evidence>